<protein>
    <recommendedName>
        <fullName evidence="10">Small ribosomal subunit biogenesis GTPase RsgA</fullName>
        <ecNumber evidence="10">3.6.1.-</ecNumber>
    </recommendedName>
</protein>
<comment type="similarity">
    <text evidence="10">Belongs to the TRAFAC class YlqF/YawG GTPase family. RsgA subfamily.</text>
</comment>
<sequence length="379" mass="39703">MNPSFTDSSNLSPYGWTPALDDVFADHRRAGLVPARIMRVHRGSCDAITEHGPVRASVPVPQAADPLAAPCTGDWAALRPGREPELAAVLPRHSAIVRSSASRTSHGQVLAANIDTVVIAVSLTAPLNAARLERFIALAWSSGAQPLIVLTKADLAADAAHTAAAHTAAAHTAAAHTDVDATHAEVGALAPGVGIVATSAATGHNIDVLTALLGDGTTVLLGPSGAGKSTLGNALLGAELLGTGTVREQDGKGRHTTVRRELVRLPGGGVLIDTPGLRAISLHDAADSLEQVFAEIEQLAEGCRFGDCAHDTEPGCAVQAAIQAGDLAGRRLDSYRKLQRESAWQASRTDARLRDERVNRQKSITSHLRATYRFRDRQL</sequence>
<dbReference type="Proteomes" id="UP001589532">
    <property type="component" value="Unassembled WGS sequence"/>
</dbReference>
<feature type="binding site" evidence="10">
    <location>
        <position position="310"/>
    </location>
    <ligand>
        <name>Zn(2+)</name>
        <dbReference type="ChEBI" id="CHEBI:29105"/>
    </ligand>
</feature>
<reference evidence="13 14" key="1">
    <citation type="submission" date="2024-09" db="EMBL/GenBank/DDBJ databases">
        <authorList>
            <person name="Sun Q."/>
            <person name="Mori K."/>
        </authorList>
    </citation>
    <scope>NUCLEOTIDE SEQUENCE [LARGE SCALE GENOMIC DNA]</scope>
    <source>
        <strain evidence="13 14">JCM 3143</strain>
    </source>
</reference>
<feature type="domain" description="CP-type G" evidence="12">
    <location>
        <begin position="102"/>
        <end position="280"/>
    </location>
</feature>
<dbReference type="EC" id="3.6.1.-" evidence="10"/>
<keyword evidence="9 10" id="KW-0342">GTP-binding</keyword>
<keyword evidence="8 10" id="KW-0694">RNA-binding</keyword>
<comment type="function">
    <text evidence="10">One of several proteins that assist in the late maturation steps of the functional core of the 30S ribosomal subunit. Helps release RbfA from mature subunits. May play a role in the assembly of ribosomal proteins into the subunit. Circularly permuted GTPase that catalyzes slow GTP hydrolysis, GTPase activity is stimulated by the 30S ribosomal subunit.</text>
</comment>
<dbReference type="HAMAP" id="MF_01820">
    <property type="entry name" value="GTPase_RsgA"/>
    <property type="match status" value="1"/>
</dbReference>
<keyword evidence="14" id="KW-1185">Reference proteome</keyword>
<evidence type="ECO:0000256" key="4">
    <source>
        <dbReference type="ARBA" id="ARBA00022730"/>
    </source>
</evidence>
<feature type="binding site" evidence="10">
    <location>
        <begin position="222"/>
        <end position="230"/>
    </location>
    <ligand>
        <name>GTP</name>
        <dbReference type="ChEBI" id="CHEBI:37565"/>
    </ligand>
</feature>
<evidence type="ECO:0000256" key="9">
    <source>
        <dbReference type="ARBA" id="ARBA00023134"/>
    </source>
</evidence>
<evidence type="ECO:0000256" key="7">
    <source>
        <dbReference type="ARBA" id="ARBA00022833"/>
    </source>
</evidence>
<evidence type="ECO:0000256" key="2">
    <source>
        <dbReference type="ARBA" id="ARBA00022517"/>
    </source>
</evidence>
<keyword evidence="3 10" id="KW-0479">Metal-binding</keyword>
<comment type="subunit">
    <text evidence="10">Monomer. Associates with 30S ribosomal subunit, binds 16S rRNA.</text>
</comment>
<comment type="cofactor">
    <cofactor evidence="10">
        <name>Zn(2+)</name>
        <dbReference type="ChEBI" id="CHEBI:29105"/>
    </cofactor>
    <text evidence="10">Binds 1 zinc ion per subunit.</text>
</comment>
<keyword evidence="6 10" id="KW-0378">Hydrolase</keyword>
<dbReference type="CDD" id="cd01854">
    <property type="entry name" value="YjeQ_EngC"/>
    <property type="match status" value="1"/>
</dbReference>
<evidence type="ECO:0000313" key="14">
    <source>
        <dbReference type="Proteomes" id="UP001589532"/>
    </source>
</evidence>
<dbReference type="InterPro" id="IPR027417">
    <property type="entry name" value="P-loop_NTPase"/>
</dbReference>
<accession>A0ABV5SH58</accession>
<dbReference type="PANTHER" id="PTHR32120:SF10">
    <property type="entry name" value="SMALL RIBOSOMAL SUBUNIT BIOGENESIS GTPASE RSGA"/>
    <property type="match status" value="1"/>
</dbReference>
<evidence type="ECO:0000259" key="12">
    <source>
        <dbReference type="PROSITE" id="PS51721"/>
    </source>
</evidence>
<dbReference type="NCBIfam" id="TIGR00157">
    <property type="entry name" value="ribosome small subunit-dependent GTPase A"/>
    <property type="match status" value="1"/>
</dbReference>
<evidence type="ECO:0000256" key="8">
    <source>
        <dbReference type="ARBA" id="ARBA00022884"/>
    </source>
</evidence>
<dbReference type="InterPro" id="IPR030378">
    <property type="entry name" value="G_CP_dom"/>
</dbReference>
<dbReference type="Gene3D" id="3.40.50.300">
    <property type="entry name" value="P-loop containing nucleotide triphosphate hydrolases"/>
    <property type="match status" value="1"/>
</dbReference>
<feature type="binding site" evidence="10">
    <location>
        <position position="308"/>
    </location>
    <ligand>
        <name>Zn(2+)</name>
        <dbReference type="ChEBI" id="CHEBI:29105"/>
    </ligand>
</feature>
<feature type="binding site" evidence="10">
    <location>
        <begin position="151"/>
        <end position="154"/>
    </location>
    <ligand>
        <name>GTP</name>
        <dbReference type="ChEBI" id="CHEBI:37565"/>
    </ligand>
</feature>
<feature type="binding site" evidence="10">
    <location>
        <position position="303"/>
    </location>
    <ligand>
        <name>Zn(2+)</name>
        <dbReference type="ChEBI" id="CHEBI:29105"/>
    </ligand>
</feature>
<evidence type="ECO:0000256" key="3">
    <source>
        <dbReference type="ARBA" id="ARBA00022723"/>
    </source>
</evidence>
<keyword evidence="5 10" id="KW-0547">Nucleotide-binding</keyword>
<dbReference type="Pfam" id="PF03193">
    <property type="entry name" value="RsgA_GTPase"/>
    <property type="match status" value="1"/>
</dbReference>
<evidence type="ECO:0000256" key="5">
    <source>
        <dbReference type="ARBA" id="ARBA00022741"/>
    </source>
</evidence>
<name>A0ABV5SH58_9ACTN</name>
<evidence type="ECO:0000259" key="11">
    <source>
        <dbReference type="PROSITE" id="PS50936"/>
    </source>
</evidence>
<gene>
    <name evidence="10 13" type="primary">rsgA</name>
    <name evidence="13" type="ORF">ACFFSA_48825</name>
</gene>
<proteinExistence type="inferred from homology"/>
<dbReference type="PROSITE" id="PS51721">
    <property type="entry name" value="G_CP"/>
    <property type="match status" value="1"/>
</dbReference>
<organism evidence="13 14">
    <name type="scientific">Nonomuraea helvata</name>
    <dbReference type="NCBI Taxonomy" id="37484"/>
    <lineage>
        <taxon>Bacteria</taxon>
        <taxon>Bacillati</taxon>
        <taxon>Actinomycetota</taxon>
        <taxon>Actinomycetes</taxon>
        <taxon>Streptosporangiales</taxon>
        <taxon>Streptosporangiaceae</taxon>
        <taxon>Nonomuraea</taxon>
    </lineage>
</organism>
<evidence type="ECO:0000256" key="1">
    <source>
        <dbReference type="ARBA" id="ARBA00022490"/>
    </source>
</evidence>
<dbReference type="PROSITE" id="PS50936">
    <property type="entry name" value="ENGC_GTPASE"/>
    <property type="match status" value="1"/>
</dbReference>
<evidence type="ECO:0000256" key="6">
    <source>
        <dbReference type="ARBA" id="ARBA00022801"/>
    </source>
</evidence>
<dbReference type="PANTHER" id="PTHR32120">
    <property type="entry name" value="SMALL RIBOSOMAL SUBUNIT BIOGENESIS GTPASE RSGA"/>
    <property type="match status" value="1"/>
</dbReference>
<keyword evidence="1 10" id="KW-0963">Cytoplasm</keyword>
<dbReference type="Gene3D" id="1.10.40.50">
    <property type="entry name" value="Probable gtpase engc, domain 3"/>
    <property type="match status" value="1"/>
</dbReference>
<keyword evidence="2 10" id="KW-0690">Ribosome biogenesis</keyword>
<keyword evidence="7 10" id="KW-0862">Zinc</keyword>
<evidence type="ECO:0000313" key="13">
    <source>
        <dbReference type="EMBL" id="MFB9631021.1"/>
    </source>
</evidence>
<dbReference type="InterPro" id="IPR010914">
    <property type="entry name" value="RsgA_GTPase_dom"/>
</dbReference>
<comment type="caution">
    <text evidence="13">The sequence shown here is derived from an EMBL/GenBank/DDBJ whole genome shotgun (WGS) entry which is preliminary data.</text>
</comment>
<dbReference type="RefSeq" id="WP_344999319.1">
    <property type="nucleotide sequence ID" value="NZ_BAAAXV010000009.1"/>
</dbReference>
<feature type="binding site" evidence="10">
    <location>
        <position position="316"/>
    </location>
    <ligand>
        <name>Zn(2+)</name>
        <dbReference type="ChEBI" id="CHEBI:29105"/>
    </ligand>
</feature>
<keyword evidence="4 10" id="KW-0699">rRNA-binding</keyword>
<dbReference type="EMBL" id="JBHMBW010000104">
    <property type="protein sequence ID" value="MFB9631021.1"/>
    <property type="molecule type" value="Genomic_DNA"/>
</dbReference>
<feature type="domain" description="EngC GTPase" evidence="11">
    <location>
        <begin position="112"/>
        <end position="278"/>
    </location>
</feature>
<evidence type="ECO:0000256" key="10">
    <source>
        <dbReference type="HAMAP-Rule" id="MF_01820"/>
    </source>
</evidence>
<dbReference type="InterPro" id="IPR004881">
    <property type="entry name" value="Ribosome_biogen_GTPase_RsgA"/>
</dbReference>
<comment type="subcellular location">
    <subcellularLocation>
        <location evidence="10">Cytoplasm</location>
    </subcellularLocation>
</comment>
<dbReference type="SUPFAM" id="SSF52540">
    <property type="entry name" value="P-loop containing nucleoside triphosphate hydrolases"/>
    <property type="match status" value="1"/>
</dbReference>